<evidence type="ECO:0000256" key="7">
    <source>
        <dbReference type="ARBA" id="ARBA00022989"/>
    </source>
</evidence>
<proteinExistence type="inferred from homology"/>
<dbReference type="Proteomes" id="UP000241769">
    <property type="component" value="Unassembled WGS sequence"/>
</dbReference>
<dbReference type="InterPro" id="IPR017871">
    <property type="entry name" value="ABC_transporter-like_CS"/>
</dbReference>
<evidence type="ECO:0000256" key="4">
    <source>
        <dbReference type="ARBA" id="ARBA00022692"/>
    </source>
</evidence>
<dbReference type="STRING" id="1890364.A0A2P6NKA8"/>
<sequence length="1813" mass="201398">MRGMISLIIGTRRAFATQNKFDAISSSIDKRSRIGNGPLNRNKAISPTMEPRDTNTSVDQLDATRLHTHFNASRLGQLLLSSENPPSTDRPRAELAGEATSIFRVEQGGSMSMRKWITQVKLLLWKSWMVSYRNRKATAIQMAAPFLLVFFLFLLQLGANRNPEDPELLETVKQPLPISVGGIPSCISLKAKQCYTFVYAPAGDPDVEAIVTLIRNNNIPPIASELVLGFNNSAAVDNFIWTHQNQTQGAYLFYVNSTIRQYDYVLQLNQTDSYVYDTVIHHQNMVAMPMQYAVERAIFQHASNAQLDYSPVHFAHPQITATSIIATQGPLWFFAAIMFNLVFGLSMIVTEKEMKLRSIMQIMGLYDSAYWFAWFINLLVLITISVFILIISGCIFQFNFFLKNSFGLYFFLLEMFGLSMVTMTFLVSTIVNKASNSTLVGFCVFIIGFFLQLVAAVIFATGSPGLRNLFSLFSPTILQIGLGTLGTYTTKSDSPGLRWSDRGTKFNNLSFTQAYLWLLGDTILYLVVALYLDNVLPNAYGTKKPFYYFLMPSYWNGTSRNSGPKSNDRDLVTPADIDNMDSDVREERRSIVEDKQSEAVVINRLTKIYAGSESAKGCCSCCRPNPPQVAVKELCLSVTEDTVLCLLGHNGAGKTTTIHMLCGFHEVTAGDATVFGQSVVGNISGGVCPQFDILWPELNGEEHLKLFSSLRDISPELIEEEVTRLLRSVELEEARFMRSSSYSGGMKRRLSVAISLIGDPKIVFLDEPTTGMDPVSRRQVWNTIQKAKKGKVIVLTTHSMEEADVLGDKIAIMGKGQLQCVGSALRLKQRFGAGYRITVGTDPAKTDTVIEAFCSSLEGCKTSGAVVNGYVSFAIPRESTPQLVPFFRRLESERKEMGIVDLQLGLTTLEEVFLTVAEASELKEIALSINDRGDPASPTIDKVHPEQMDTEETKPMTNTQHNLAQFRALFGKTVTLQRRQKGTLFCQLLTPPILIVLLFLFNLLLRGLLTITQIPDTPFGITTGPFQVIPRSRTFDIKDPNNSWMQYLSQHGTTVYYSTAQGIDVGNYTQGTGLLGRMTTPVYNETIPTRFLEFSYSDAVTTLQAKTFNYTNTYVGFNSRGEMNDAIYSAFNDAPRIPSAYYFDKLDYNANQFSFQAFYNYSISGADDLPYIINRATSAIAAGMTNGGAFTCRMMGVRTFPVNKSEFGSFDVIALGAPLLIILILQQLLPVFLTNIVAEKETKTTEVMNMMGLKMPIYWIVQYLWDYILYLVVMILMVIFCGIFRFNFIAQNNFGSYFILFLLWGHVLIAMSFLASIVFSSSRASLVAGYFYVIASAIMAQVLISTLVSNVSIADQSAVFGISIIPPFALFRGLTYMSIMVQYGNTGYTMATVPKDPVNMGAVYGFLIVEWIVIMVAWLYLHQVIPSGWGVSKHPLWFLGYGKYKYDPTNDLVTPRGDEPADVMATKQRAFDDKSAHLYGIRVMDLKKTYPGIDGNPPKKAVKGVSFVVPKSACLGVLGHNGAGKTTTIHMLIGLFPPTSGTAFIDGKNLSDDLSTIRTVMGVCPQHDVLWPTLTGKEHLKFYGTIKGLRGRDLDAKVEDALKRVNLYSARNKPSAKYSGGMRRRLSVAIAVLGDPHVIYLDEPSTGLDPKSRQELWSVIHRAKQNASVILTTHSMEEADALCDEIMIMSSGLIRCVGPSADLKGRFGDGFKITTQVAKGKDDLEAHKFVANLIPGVTLINELAGTRNYEVPKAGVSLEGVFQEMENNKERLHITDWAITNTTLEEVFLKITMGGMKDHKAEDEFLVTEADVV</sequence>
<name>A0A2P6NKA8_9EUKA</name>
<feature type="transmembrane region" description="Helical" evidence="10">
    <location>
        <begin position="988"/>
        <end position="1005"/>
    </location>
</feature>
<feature type="transmembrane region" description="Helical" evidence="10">
    <location>
        <begin position="1358"/>
        <end position="1381"/>
    </location>
</feature>
<dbReference type="SMART" id="SM00382">
    <property type="entry name" value="AAA"/>
    <property type="match status" value="2"/>
</dbReference>
<dbReference type="InterPro" id="IPR003439">
    <property type="entry name" value="ABC_transporter-like_ATP-bd"/>
</dbReference>
<comment type="caution">
    <text evidence="12">The sequence shown here is derived from an EMBL/GenBank/DDBJ whole genome shotgun (WGS) entry which is preliminary data.</text>
</comment>
<dbReference type="Pfam" id="PF23321">
    <property type="entry name" value="R1_ABCA1"/>
    <property type="match status" value="1"/>
</dbReference>
<dbReference type="SUPFAM" id="SSF52540">
    <property type="entry name" value="P-loop containing nucleoside triphosphate hydrolases"/>
    <property type="match status" value="2"/>
</dbReference>
<dbReference type="PROSITE" id="PS50893">
    <property type="entry name" value="ABC_TRANSPORTER_2"/>
    <property type="match status" value="2"/>
</dbReference>
<feature type="transmembrane region" description="Helical" evidence="10">
    <location>
        <begin position="1296"/>
        <end position="1318"/>
    </location>
</feature>
<dbReference type="InterPro" id="IPR013525">
    <property type="entry name" value="ABC2_TM"/>
</dbReference>
<keyword evidence="3" id="KW-0813">Transport</keyword>
<feature type="region of interest" description="Disordered" evidence="9">
    <location>
        <begin position="32"/>
        <end position="55"/>
    </location>
</feature>
<reference evidence="12 13" key="1">
    <citation type="journal article" date="2018" name="Genome Biol. Evol.">
        <title>Multiple Roots of Fruiting Body Formation in Amoebozoa.</title>
        <authorList>
            <person name="Hillmann F."/>
            <person name="Forbes G."/>
            <person name="Novohradska S."/>
            <person name="Ferling I."/>
            <person name="Riege K."/>
            <person name="Groth M."/>
            <person name="Westermann M."/>
            <person name="Marz M."/>
            <person name="Spaller T."/>
            <person name="Winckler T."/>
            <person name="Schaap P."/>
            <person name="Glockner G."/>
        </authorList>
    </citation>
    <scope>NUCLEOTIDE SEQUENCE [LARGE SCALE GENOMIC DNA]</scope>
    <source>
        <strain evidence="12 13">Jena</strain>
    </source>
</reference>
<feature type="transmembrane region" description="Helical" evidence="10">
    <location>
        <begin position="1257"/>
        <end position="1284"/>
    </location>
</feature>
<dbReference type="CDD" id="cd03263">
    <property type="entry name" value="ABC_subfamily_A"/>
    <property type="match status" value="2"/>
</dbReference>
<evidence type="ECO:0000256" key="6">
    <source>
        <dbReference type="ARBA" id="ARBA00022840"/>
    </source>
</evidence>
<feature type="transmembrane region" description="Helical" evidence="10">
    <location>
        <begin position="1212"/>
        <end position="1237"/>
    </location>
</feature>
<feature type="transmembrane region" description="Helical" evidence="10">
    <location>
        <begin position="1330"/>
        <end position="1351"/>
    </location>
</feature>
<feature type="transmembrane region" description="Helical" evidence="10">
    <location>
        <begin position="331"/>
        <end position="350"/>
    </location>
</feature>
<dbReference type="GO" id="GO:0140359">
    <property type="term" value="F:ABC-type transporter activity"/>
    <property type="evidence" value="ECO:0007669"/>
    <property type="project" value="InterPro"/>
</dbReference>
<accession>A0A2P6NKA8</accession>
<dbReference type="PANTHER" id="PTHR19229:SF154">
    <property type="entry name" value="ABC TRANSPORTER A FAMILY MEMBER 3-RELATED"/>
    <property type="match status" value="1"/>
</dbReference>
<dbReference type="PROSITE" id="PS00211">
    <property type="entry name" value="ABC_TRANSPORTER_1"/>
    <property type="match status" value="2"/>
</dbReference>
<dbReference type="InterPro" id="IPR003593">
    <property type="entry name" value="AAA+_ATPase"/>
</dbReference>
<evidence type="ECO:0000256" key="5">
    <source>
        <dbReference type="ARBA" id="ARBA00022741"/>
    </source>
</evidence>
<feature type="region of interest" description="Disordered" evidence="9">
    <location>
        <begin position="559"/>
        <end position="579"/>
    </location>
</feature>
<keyword evidence="13" id="KW-1185">Reference proteome</keyword>
<dbReference type="GO" id="GO:0016020">
    <property type="term" value="C:membrane"/>
    <property type="evidence" value="ECO:0007669"/>
    <property type="project" value="UniProtKB-SubCell"/>
</dbReference>
<feature type="transmembrane region" description="Helical" evidence="10">
    <location>
        <begin position="371"/>
        <end position="400"/>
    </location>
</feature>
<dbReference type="EMBL" id="MDYQ01000064">
    <property type="protein sequence ID" value="PRP84395.1"/>
    <property type="molecule type" value="Genomic_DNA"/>
</dbReference>
<evidence type="ECO:0000313" key="13">
    <source>
        <dbReference type="Proteomes" id="UP000241769"/>
    </source>
</evidence>
<feature type="transmembrane region" description="Helical" evidence="10">
    <location>
        <begin position="1401"/>
        <end position="1421"/>
    </location>
</feature>
<evidence type="ECO:0000256" key="9">
    <source>
        <dbReference type="SAM" id="MobiDB-lite"/>
    </source>
</evidence>
<keyword evidence="4 10" id="KW-0812">Transmembrane</keyword>
<dbReference type="InterPro" id="IPR056264">
    <property type="entry name" value="R2_ABCA1-4-like"/>
</dbReference>
<organism evidence="12 13">
    <name type="scientific">Planoprotostelium fungivorum</name>
    <dbReference type="NCBI Taxonomy" id="1890364"/>
    <lineage>
        <taxon>Eukaryota</taxon>
        <taxon>Amoebozoa</taxon>
        <taxon>Evosea</taxon>
        <taxon>Variosea</taxon>
        <taxon>Cavosteliida</taxon>
        <taxon>Cavosteliaceae</taxon>
        <taxon>Planoprotostelium</taxon>
    </lineage>
</organism>
<evidence type="ECO:0000256" key="2">
    <source>
        <dbReference type="ARBA" id="ARBA00008869"/>
    </source>
</evidence>
<dbReference type="Gene3D" id="3.40.50.300">
    <property type="entry name" value="P-loop containing nucleotide triphosphate hydrolases"/>
    <property type="match status" value="2"/>
</dbReference>
<evidence type="ECO:0000256" key="10">
    <source>
        <dbReference type="SAM" id="Phobius"/>
    </source>
</evidence>
<feature type="transmembrane region" description="Helical" evidence="10">
    <location>
        <begin position="406"/>
        <end position="427"/>
    </location>
</feature>
<evidence type="ECO:0000256" key="1">
    <source>
        <dbReference type="ARBA" id="ARBA00004141"/>
    </source>
</evidence>
<keyword evidence="8 10" id="KW-0472">Membrane</keyword>
<protein>
    <recommendedName>
        <fullName evidence="11">ABC transporter domain-containing protein</fullName>
    </recommendedName>
</protein>
<feature type="transmembrane region" description="Helical" evidence="10">
    <location>
        <begin position="472"/>
        <end position="490"/>
    </location>
</feature>
<dbReference type="InterPro" id="IPR027417">
    <property type="entry name" value="P-loop_NTPase"/>
</dbReference>
<dbReference type="InterPro" id="IPR026082">
    <property type="entry name" value="ABCA"/>
</dbReference>
<keyword evidence="6" id="KW-0067">ATP-binding</keyword>
<dbReference type="FunCoup" id="A0A2P6NKA8">
    <property type="interactions" value="67"/>
</dbReference>
<dbReference type="Pfam" id="PF00005">
    <property type="entry name" value="ABC_tran"/>
    <property type="match status" value="2"/>
</dbReference>
<feature type="domain" description="ABC transporter" evidence="11">
    <location>
        <begin position="1481"/>
        <end position="1716"/>
    </location>
</feature>
<dbReference type="InParanoid" id="A0A2P6NKA8"/>
<dbReference type="GO" id="GO:0005319">
    <property type="term" value="F:lipid transporter activity"/>
    <property type="evidence" value="ECO:0007669"/>
    <property type="project" value="TreeGrafter"/>
</dbReference>
<comment type="subcellular location">
    <subcellularLocation>
        <location evidence="1">Membrane</location>
        <topology evidence="1">Multi-pass membrane protein</topology>
    </subcellularLocation>
</comment>
<feature type="domain" description="ABC transporter" evidence="11">
    <location>
        <begin position="600"/>
        <end position="840"/>
    </location>
</feature>
<evidence type="ECO:0000313" key="12">
    <source>
        <dbReference type="EMBL" id="PRP84395.1"/>
    </source>
</evidence>
<evidence type="ECO:0000256" key="3">
    <source>
        <dbReference type="ARBA" id="ARBA00022448"/>
    </source>
</evidence>
<gene>
    <name evidence="12" type="ORF">PROFUN_08260</name>
</gene>
<evidence type="ECO:0000256" key="8">
    <source>
        <dbReference type="ARBA" id="ARBA00023136"/>
    </source>
</evidence>
<dbReference type="PANTHER" id="PTHR19229">
    <property type="entry name" value="ATP-BINDING CASSETTE TRANSPORTER SUBFAMILY A ABCA"/>
    <property type="match status" value="1"/>
</dbReference>
<dbReference type="Pfam" id="PF12698">
    <property type="entry name" value="ABC2_membrane_3"/>
    <property type="match status" value="2"/>
</dbReference>
<dbReference type="OrthoDB" id="10255969at2759"/>
<comment type="similarity">
    <text evidence="2">Belongs to the ABC transporter superfamily. ABCA family.</text>
</comment>
<feature type="transmembrane region" description="Helical" evidence="10">
    <location>
        <begin position="511"/>
        <end position="532"/>
    </location>
</feature>
<evidence type="ECO:0000259" key="11">
    <source>
        <dbReference type="PROSITE" id="PS50893"/>
    </source>
</evidence>
<dbReference type="GO" id="GO:0005524">
    <property type="term" value="F:ATP binding"/>
    <property type="evidence" value="ECO:0007669"/>
    <property type="project" value="UniProtKB-KW"/>
</dbReference>
<dbReference type="GO" id="GO:0016887">
    <property type="term" value="F:ATP hydrolysis activity"/>
    <property type="evidence" value="ECO:0007669"/>
    <property type="project" value="InterPro"/>
</dbReference>
<feature type="transmembrane region" description="Helical" evidence="10">
    <location>
        <begin position="439"/>
        <end position="460"/>
    </location>
</feature>
<dbReference type="FunFam" id="3.40.50.300:FF:000665">
    <property type="entry name" value="ABC transporter A family member 2"/>
    <property type="match status" value="2"/>
</dbReference>
<keyword evidence="5" id="KW-0547">Nucleotide-binding</keyword>
<feature type="transmembrane region" description="Helical" evidence="10">
    <location>
        <begin position="139"/>
        <end position="159"/>
    </location>
</feature>
<keyword evidence="7 10" id="KW-1133">Transmembrane helix</keyword>